<dbReference type="Gene3D" id="2.120.10.30">
    <property type="entry name" value="TolB, C-terminal domain"/>
    <property type="match status" value="1"/>
</dbReference>
<dbReference type="InterPro" id="IPR011042">
    <property type="entry name" value="6-blade_b-propeller_TolB-like"/>
</dbReference>
<dbReference type="AlphaFoldDB" id="A0A3S7JAG3"/>
<organism evidence="2 3">
    <name type="scientific">Candidatus Kinetoplastidibacterium kentomonadis</name>
    <dbReference type="NCBI Taxonomy" id="1576550"/>
    <lineage>
        <taxon>Bacteria</taxon>
        <taxon>Pseudomonadati</taxon>
        <taxon>Pseudomonadota</taxon>
        <taxon>Betaproteobacteria</taxon>
        <taxon>Candidatus Kinetoplastidibacterium</taxon>
    </lineage>
</organism>
<dbReference type="SUPFAM" id="SSF69304">
    <property type="entry name" value="Tricorn protease N-terminal domain"/>
    <property type="match status" value="1"/>
</dbReference>
<dbReference type="OrthoDB" id="9802240at2"/>
<dbReference type="RefSeq" id="WP_108674069.1">
    <property type="nucleotide sequence ID" value="NZ_CP025628.1"/>
</dbReference>
<comment type="similarity">
    <text evidence="1">Belongs to the TolB family.</text>
</comment>
<dbReference type="Proteomes" id="UP000266796">
    <property type="component" value="Chromosome"/>
</dbReference>
<evidence type="ECO:0000313" key="3">
    <source>
        <dbReference type="Proteomes" id="UP000266796"/>
    </source>
</evidence>
<protein>
    <submittedName>
        <fullName evidence="2">Protein TolB</fullName>
    </submittedName>
</protein>
<dbReference type="Gene3D" id="3.40.50.10070">
    <property type="entry name" value="TolB, N-terminal domain"/>
    <property type="match status" value="1"/>
</dbReference>
<sequence>MYKKYIFPIIYLLSIFIIDNNVLAKEINSVDIQKQFNIFLLKDNNQTIINKIFFETIYSDLYKTNQFKIINNFQEKDYKNSEKIYFLEYSLSLNPIDNKYNIDFYLTESSNKKLIDNATFISDEQEIRSAAHSISNRVYEKITGINGIFSSKIAYILKKNNTYELQISDYDGENRYVALRSKDPISSPKWSHDGKKISYISFEKNKASVFIHTLLTGKRIEIAKFDDAISSPVWSHDGKNLILSIMKNNNPQICIINIENLYIKQITNSYSINTEPIFFNNSNSIIFTSDRSGNPQIYKTSISNNDFAKRITFNGEYNVSPNISHDNTSLVFVSKENNNFCIKNINLLTQRETILSNGPNDSYPNFSPNDMCILYSSVKDNKYVLNFISRNGSKLQELEIPGCKILEGIWGPNKK</sequence>
<reference evidence="2 3" key="1">
    <citation type="journal article" date="2018" name="Parasitology">
        <title>The reduced genome of Candidatus Kinetoplastibacterium sorsogonicusi, the endosymbiont of Kentomonas sorsogonicus (Trypanosomatidae): loss of the haem-synthesis pathway.</title>
        <authorList>
            <person name="Silva F.M."/>
            <person name="Kostygov A.Y."/>
            <person name="Spodareva V.V."/>
            <person name="Butenko A."/>
            <person name="Tossou R."/>
            <person name="Lukes J."/>
            <person name="Yurchenko V."/>
            <person name="Alves J.M.P."/>
        </authorList>
    </citation>
    <scope>NUCLEOTIDE SEQUENCE [LARGE SCALE GENOMIC DNA]</scope>
    <source>
        <strain evidence="2 3">MF-08</strain>
    </source>
</reference>
<dbReference type="KEGG" id="kso:CKSOR_00569"/>
<keyword evidence="3" id="KW-1185">Reference proteome</keyword>
<gene>
    <name evidence="2" type="primary">tolB</name>
    <name evidence="2" type="ORF">CKSOR_00569</name>
</gene>
<evidence type="ECO:0000256" key="1">
    <source>
        <dbReference type="ARBA" id="ARBA00009820"/>
    </source>
</evidence>
<evidence type="ECO:0000313" key="2">
    <source>
        <dbReference type="EMBL" id="AWD32670.1"/>
    </source>
</evidence>
<dbReference type="PANTHER" id="PTHR36842:SF1">
    <property type="entry name" value="PROTEIN TOLB"/>
    <property type="match status" value="1"/>
</dbReference>
<dbReference type="InterPro" id="IPR011659">
    <property type="entry name" value="WD40"/>
</dbReference>
<proteinExistence type="inferred from homology"/>
<dbReference type="EMBL" id="CP025628">
    <property type="protein sequence ID" value="AWD32670.1"/>
    <property type="molecule type" value="Genomic_DNA"/>
</dbReference>
<dbReference type="Pfam" id="PF07676">
    <property type="entry name" value="PD40"/>
    <property type="match status" value="2"/>
</dbReference>
<dbReference type="PANTHER" id="PTHR36842">
    <property type="entry name" value="PROTEIN TOLB HOMOLOG"/>
    <property type="match status" value="1"/>
</dbReference>
<accession>A0A3S7JAG3</accession>
<dbReference type="SUPFAM" id="SSF52964">
    <property type="entry name" value="TolB, N-terminal domain"/>
    <property type="match status" value="1"/>
</dbReference>
<name>A0A3S7JAG3_9PROT</name>